<evidence type="ECO:0000313" key="3">
    <source>
        <dbReference type="Proteomes" id="UP000094053"/>
    </source>
</evidence>
<evidence type="ECO:0000256" key="1">
    <source>
        <dbReference type="SAM" id="MobiDB-lite"/>
    </source>
</evidence>
<keyword evidence="3" id="KW-1185">Reference proteome</keyword>
<accession>A0A1E3RMG7</accession>
<gene>
    <name evidence="2" type="ORF">BHQ18_06640</name>
</gene>
<reference evidence="3" key="1">
    <citation type="submission" date="2016-09" db="EMBL/GenBank/DDBJ databases">
        <authorList>
            <person name="Greninger A.L."/>
            <person name="Jerome K.R."/>
            <person name="Mcnair B."/>
            <person name="Wallis C."/>
            <person name="Fang F."/>
        </authorList>
    </citation>
    <scope>NUCLEOTIDE SEQUENCE [LARGE SCALE GENOMIC DNA]</scope>
    <source>
        <strain evidence="3">M6</strain>
    </source>
</reference>
<comment type="caution">
    <text evidence="2">The sequence shown here is derived from an EMBL/GenBank/DDBJ whole genome shotgun (WGS) entry which is preliminary data.</text>
</comment>
<dbReference type="STRING" id="1776.BHQ18_06640"/>
<organism evidence="2 3">
    <name type="scientific">Mycolicibacterium flavescens</name>
    <name type="common">Mycobacterium flavescens</name>
    <dbReference type="NCBI Taxonomy" id="1776"/>
    <lineage>
        <taxon>Bacteria</taxon>
        <taxon>Bacillati</taxon>
        <taxon>Actinomycetota</taxon>
        <taxon>Actinomycetes</taxon>
        <taxon>Mycobacteriales</taxon>
        <taxon>Mycobacteriaceae</taxon>
        <taxon>Mycolicibacterium</taxon>
    </lineage>
</organism>
<feature type="compositionally biased region" description="Basic and acidic residues" evidence="1">
    <location>
        <begin position="70"/>
        <end position="87"/>
    </location>
</feature>
<evidence type="ECO:0000313" key="2">
    <source>
        <dbReference type="EMBL" id="ODQ91076.1"/>
    </source>
</evidence>
<proteinExistence type="predicted"/>
<sequence>MGSYAVMRAESEIVCEHCQLAALVDIKLEVRHCEVQQRDVGRNVGWTMQVLGQLEDIWTFDFHRCETAPGQHSRDVARGGAGERRSAAIEGVSDPNQ</sequence>
<protein>
    <submittedName>
        <fullName evidence="2">Uncharacterized protein</fullName>
    </submittedName>
</protein>
<dbReference type="Proteomes" id="UP000094053">
    <property type="component" value="Unassembled WGS sequence"/>
</dbReference>
<name>A0A1E3RMG7_MYCFV</name>
<dbReference type="AlphaFoldDB" id="A0A1E3RMG7"/>
<dbReference type="EMBL" id="MIHA01000004">
    <property type="protein sequence ID" value="ODQ91076.1"/>
    <property type="molecule type" value="Genomic_DNA"/>
</dbReference>
<feature type="region of interest" description="Disordered" evidence="1">
    <location>
        <begin position="70"/>
        <end position="97"/>
    </location>
</feature>